<evidence type="ECO:0000313" key="2">
    <source>
        <dbReference type="EMBL" id="MCX2975345.1"/>
    </source>
</evidence>
<sequence>MKYGRFFCHIIRVGALATCAPLFALEPANLNWGSVYVTPTLDTRVEYVDNLFRTPDNPKETGLTVIEPEVQAWLQNGINTYSIAYKLADWRYFDSSDDDFIDHQFNIDVHHEFNAKNVWNVYGEFMDAHEERGTGLSEGVASLIDEPVEFQRDTLGTDYTLGNDGSKGRVLVDAQYLDKEYQNFQDLTQYRNHTTNQLAGTFFWKVTGKTDVLAEVKYQEARYEEVDPLRLGGSYDSDEYNYFLGITWDSSAKTAGSIKLGNFERTYKSQKRQDDDGFSWEVDVYYKPRTYSVFHLASKRLSQETTGIGDSINTQKSRLNWDHDWNSRSSTQLSVLLQNDDYSGSEREDDLRGVEAVFKYSLRRWADLIAGYRYEERDSDFELYDYDRSTVFVEAKFSL</sequence>
<accession>A0ABT3SZJ9</accession>
<name>A0ABT3SZJ9_9GAMM</name>
<dbReference type="EMBL" id="SHNP01000007">
    <property type="protein sequence ID" value="MCX2975345.1"/>
    <property type="molecule type" value="Genomic_DNA"/>
</dbReference>
<reference evidence="2" key="1">
    <citation type="submission" date="2019-02" db="EMBL/GenBank/DDBJ databases">
        <authorList>
            <person name="Li S.-H."/>
        </authorList>
    </citation>
    <scope>NUCLEOTIDE SEQUENCE</scope>
    <source>
        <strain evidence="2">IMCC8485</strain>
    </source>
</reference>
<dbReference type="InterPro" id="IPR018759">
    <property type="entry name" value="BBP2_2"/>
</dbReference>
<evidence type="ECO:0008006" key="4">
    <source>
        <dbReference type="Google" id="ProtNLM"/>
    </source>
</evidence>
<protein>
    <recommendedName>
        <fullName evidence="4">Capsular polysaccharide synthesis enzyme CpsB</fullName>
    </recommendedName>
</protein>
<feature type="chain" id="PRO_5046271243" description="Capsular polysaccharide synthesis enzyme CpsB" evidence="1">
    <location>
        <begin position="25"/>
        <end position="399"/>
    </location>
</feature>
<dbReference type="RefSeq" id="WP_279253983.1">
    <property type="nucleotide sequence ID" value="NZ_SHNP01000007.1"/>
</dbReference>
<comment type="caution">
    <text evidence="2">The sequence shown here is derived from an EMBL/GenBank/DDBJ whole genome shotgun (WGS) entry which is preliminary data.</text>
</comment>
<gene>
    <name evidence="2" type="ORF">EYC87_17325</name>
</gene>
<proteinExistence type="predicted"/>
<feature type="signal peptide" evidence="1">
    <location>
        <begin position="1"/>
        <end position="24"/>
    </location>
</feature>
<dbReference type="Pfam" id="PF10082">
    <property type="entry name" value="BBP2_2"/>
    <property type="match status" value="1"/>
</dbReference>
<evidence type="ECO:0000313" key="3">
    <source>
        <dbReference type="Proteomes" id="UP001143307"/>
    </source>
</evidence>
<keyword evidence="3" id="KW-1185">Reference proteome</keyword>
<dbReference type="Proteomes" id="UP001143307">
    <property type="component" value="Unassembled WGS sequence"/>
</dbReference>
<organism evidence="2 3">
    <name type="scientific">Candidatus Seongchinamella marina</name>
    <dbReference type="NCBI Taxonomy" id="2518990"/>
    <lineage>
        <taxon>Bacteria</taxon>
        <taxon>Pseudomonadati</taxon>
        <taxon>Pseudomonadota</taxon>
        <taxon>Gammaproteobacteria</taxon>
        <taxon>Cellvibrionales</taxon>
        <taxon>Halieaceae</taxon>
        <taxon>Seongchinamella</taxon>
    </lineage>
</organism>
<evidence type="ECO:0000256" key="1">
    <source>
        <dbReference type="SAM" id="SignalP"/>
    </source>
</evidence>
<keyword evidence="1" id="KW-0732">Signal</keyword>